<dbReference type="GeneID" id="37013366"/>
<evidence type="ECO:0000259" key="6">
    <source>
        <dbReference type="Pfam" id="PF04084"/>
    </source>
</evidence>
<dbReference type="InterPro" id="IPR007220">
    <property type="entry name" value="ORC2"/>
</dbReference>
<evidence type="ECO:0000256" key="5">
    <source>
        <dbReference type="SAM" id="MobiDB-lite"/>
    </source>
</evidence>
<feature type="compositionally biased region" description="Acidic residues" evidence="5">
    <location>
        <begin position="47"/>
        <end position="80"/>
    </location>
</feature>
<dbReference type="STRING" id="1684307.A0A316UDG3"/>
<comment type="subcellular location">
    <subcellularLocation>
        <location evidence="1">Nucleus</location>
    </subcellularLocation>
</comment>
<evidence type="ECO:0000256" key="2">
    <source>
        <dbReference type="ARBA" id="ARBA00007421"/>
    </source>
</evidence>
<evidence type="ECO:0008006" key="10">
    <source>
        <dbReference type="Google" id="ProtNLM"/>
    </source>
</evidence>
<feature type="compositionally biased region" description="Low complexity" evidence="5">
    <location>
        <begin position="227"/>
        <end position="241"/>
    </location>
</feature>
<dbReference type="GO" id="GO:0006260">
    <property type="term" value="P:DNA replication"/>
    <property type="evidence" value="ECO:0007669"/>
    <property type="project" value="UniProtKB-KW"/>
</dbReference>
<evidence type="ECO:0000256" key="1">
    <source>
        <dbReference type="ARBA" id="ARBA00004123"/>
    </source>
</evidence>
<evidence type="ECO:0000256" key="4">
    <source>
        <dbReference type="ARBA" id="ARBA00023242"/>
    </source>
</evidence>
<feature type="domain" description="Origin recognition complex subunit 2 RecA-like" evidence="6">
    <location>
        <begin position="366"/>
        <end position="520"/>
    </location>
</feature>
<sequence length="733" mass="76768">MPPGRQADRGSLQPRASSSPHETARASGSASRARPSSSSRSPAASLDGEEDDDDEQDDDAGDGSEDSSALTDEDEEDEDTGPASSSPLKQAHLTPHRPSRARRLPARFEADVPSTVVPLRSSKVAPNQRVTVEVRTGTAKARTKGTFKDLAPIPAGANGGGKSKWVATIVTSDSGSGEGDEEAQRAPQTPSRRGRGKEKSPEVETPSRRKRTTQVNGHAQDPPSSRPTTPSKAKAAASATSGSRSNQTTPKSHPKPIKRPKLDGAPPSTPRRRKSAASLGAPSPSTAAVFEPTKPFLQPTSADYYFAAHAARRRSAASKSDSWAANGGRRIEDELPALTSKEVAKLSFSSSNDPLSSANIGALALEHYRQQYVSWTSLLFMGNDLMFYGLGAKEAILEDFAASKAEEGEAAVVIIRGRMGVRSEEWVESIEEALDLGSAPASQSGIEGRLRRVAAKLEGRPEEEGEEQAGPPRLILVLHSLDSPSFLTARTRSHLATLAAFSRKVHLVCSVTHPNGTLLSRYTGREALWIDCTTLIPMLDDCLLSASGTRLGGLPRAFDLRAGGGMGGLTGMGSRDKTTTSSGAAAGGTGEGQMTSAAEAAGAHANTPLLSSTAALHVLKSVTTKARALFLRLAAELTSPSVVAAAAASSSATSLASRSIPYARLSNLAARNFIATTDPALRALLVEFTSHGLVRLAREEAPGGGAVEERVSIRMGGQVEVDEVVKGVKTLPG</sequence>
<dbReference type="PANTHER" id="PTHR14052:SF0">
    <property type="entry name" value="ORIGIN RECOGNITION COMPLEX SUBUNIT 2"/>
    <property type="match status" value="1"/>
</dbReference>
<evidence type="ECO:0000256" key="3">
    <source>
        <dbReference type="ARBA" id="ARBA00022705"/>
    </source>
</evidence>
<feature type="domain" description="Origin recognition complex subunit 2 winged-helix" evidence="7">
    <location>
        <begin position="658"/>
        <end position="700"/>
    </location>
</feature>
<dbReference type="Proteomes" id="UP000245942">
    <property type="component" value="Unassembled WGS sequence"/>
</dbReference>
<keyword evidence="3" id="KW-0235">DNA replication</keyword>
<evidence type="ECO:0000259" key="7">
    <source>
        <dbReference type="Pfam" id="PF24882"/>
    </source>
</evidence>
<dbReference type="RefSeq" id="XP_025350044.1">
    <property type="nucleotide sequence ID" value="XM_025491632.1"/>
</dbReference>
<feature type="compositionally biased region" description="Low complexity" evidence="5">
    <location>
        <begin position="25"/>
        <end position="46"/>
    </location>
</feature>
<protein>
    <recommendedName>
        <fullName evidence="10">ORC2-domain-containing protein</fullName>
    </recommendedName>
</protein>
<accession>A0A316UDG3</accession>
<feature type="compositionally biased region" description="Polar residues" evidence="5">
    <location>
        <begin position="242"/>
        <end position="251"/>
    </location>
</feature>
<feature type="compositionally biased region" description="Basic residues" evidence="5">
    <location>
        <begin position="94"/>
        <end position="105"/>
    </location>
</feature>
<dbReference type="EMBL" id="KZ819322">
    <property type="protein sequence ID" value="PWN22884.1"/>
    <property type="molecule type" value="Genomic_DNA"/>
</dbReference>
<feature type="region of interest" description="Disordered" evidence="5">
    <location>
        <begin position="569"/>
        <end position="600"/>
    </location>
</feature>
<organism evidence="8 9">
    <name type="scientific">Pseudomicrostroma glucosiphilum</name>
    <dbReference type="NCBI Taxonomy" id="1684307"/>
    <lineage>
        <taxon>Eukaryota</taxon>
        <taxon>Fungi</taxon>
        <taxon>Dikarya</taxon>
        <taxon>Basidiomycota</taxon>
        <taxon>Ustilaginomycotina</taxon>
        <taxon>Exobasidiomycetes</taxon>
        <taxon>Microstromatales</taxon>
        <taxon>Microstromatales incertae sedis</taxon>
        <taxon>Pseudomicrostroma</taxon>
    </lineage>
</organism>
<dbReference type="InterPro" id="IPR056773">
    <property type="entry name" value="WHD_ORC2"/>
</dbReference>
<keyword evidence="4" id="KW-0539">Nucleus</keyword>
<dbReference type="AlphaFoldDB" id="A0A316UDG3"/>
<name>A0A316UDG3_9BASI</name>
<dbReference type="Pfam" id="PF24882">
    <property type="entry name" value="WHD_ORC2"/>
    <property type="match status" value="1"/>
</dbReference>
<reference evidence="8 9" key="1">
    <citation type="journal article" date="2018" name="Mol. Biol. Evol.">
        <title>Broad Genomic Sampling Reveals a Smut Pathogenic Ancestry of the Fungal Clade Ustilaginomycotina.</title>
        <authorList>
            <person name="Kijpornyongpan T."/>
            <person name="Mondo S.J."/>
            <person name="Barry K."/>
            <person name="Sandor L."/>
            <person name="Lee J."/>
            <person name="Lipzen A."/>
            <person name="Pangilinan J."/>
            <person name="LaButti K."/>
            <person name="Hainaut M."/>
            <person name="Henrissat B."/>
            <person name="Grigoriev I.V."/>
            <person name="Spatafora J.W."/>
            <person name="Aime M.C."/>
        </authorList>
    </citation>
    <scope>NUCLEOTIDE SEQUENCE [LARGE SCALE GENOMIC DNA]</scope>
    <source>
        <strain evidence="8 9">MCA 4718</strain>
    </source>
</reference>
<dbReference type="Pfam" id="PF04084">
    <property type="entry name" value="RecA-like_ORC2"/>
    <property type="match status" value="1"/>
</dbReference>
<evidence type="ECO:0000313" key="8">
    <source>
        <dbReference type="EMBL" id="PWN22884.1"/>
    </source>
</evidence>
<evidence type="ECO:0000313" key="9">
    <source>
        <dbReference type="Proteomes" id="UP000245942"/>
    </source>
</evidence>
<dbReference type="GO" id="GO:0003688">
    <property type="term" value="F:DNA replication origin binding"/>
    <property type="evidence" value="ECO:0007669"/>
    <property type="project" value="TreeGrafter"/>
</dbReference>
<dbReference type="OrthoDB" id="346673at2759"/>
<keyword evidence="9" id="KW-1185">Reference proteome</keyword>
<comment type="similarity">
    <text evidence="2">Belongs to the ORC2 family.</text>
</comment>
<feature type="compositionally biased region" description="Basic and acidic residues" evidence="5">
    <location>
        <begin position="197"/>
        <end position="207"/>
    </location>
</feature>
<proteinExistence type="inferred from homology"/>
<feature type="region of interest" description="Disordered" evidence="5">
    <location>
        <begin position="1"/>
        <end position="113"/>
    </location>
</feature>
<dbReference type="PANTHER" id="PTHR14052">
    <property type="entry name" value="ORIGIN RECOGNITION COMPLEX SUBUNIT 2"/>
    <property type="match status" value="1"/>
</dbReference>
<dbReference type="InterPro" id="IPR056772">
    <property type="entry name" value="RecA-like_ORC2"/>
</dbReference>
<gene>
    <name evidence="8" type="ORF">BCV69DRAFT_280495</name>
</gene>
<dbReference type="GO" id="GO:0005664">
    <property type="term" value="C:nuclear origin of replication recognition complex"/>
    <property type="evidence" value="ECO:0007669"/>
    <property type="project" value="TreeGrafter"/>
</dbReference>
<feature type="region of interest" description="Disordered" evidence="5">
    <location>
        <begin position="135"/>
        <end position="290"/>
    </location>
</feature>